<dbReference type="GO" id="GO:0051604">
    <property type="term" value="P:protein maturation"/>
    <property type="evidence" value="ECO:0007669"/>
    <property type="project" value="InterPro"/>
</dbReference>
<proteinExistence type="inferred from homology"/>
<dbReference type="PANTHER" id="PTHR12377">
    <property type="entry name" value="CYTOSOLIC IRON-SULFUR ASSEMBLY COMPONENT 2B-RELATED"/>
    <property type="match status" value="1"/>
</dbReference>
<dbReference type="Proteomes" id="UP000054845">
    <property type="component" value="Unassembled WGS sequence"/>
</dbReference>
<dbReference type="InterPro" id="IPR002744">
    <property type="entry name" value="MIP18-like"/>
</dbReference>
<evidence type="ECO:0000259" key="4">
    <source>
        <dbReference type="Pfam" id="PF01883"/>
    </source>
</evidence>
<feature type="region of interest" description="Disordered" evidence="3">
    <location>
        <begin position="1"/>
        <end position="25"/>
    </location>
</feature>
<evidence type="ECO:0000313" key="6">
    <source>
        <dbReference type="Proteomes" id="UP000054845"/>
    </source>
</evidence>
<feature type="domain" description="MIP18 family-like" evidence="4">
    <location>
        <begin position="93"/>
        <end position="173"/>
    </location>
</feature>
<accession>A0A0P1BM57</accession>
<dbReference type="GO" id="GO:0140535">
    <property type="term" value="C:intracellular protein-containing complex"/>
    <property type="evidence" value="ECO:0007669"/>
    <property type="project" value="UniProtKB-ARBA"/>
</dbReference>
<dbReference type="Pfam" id="PF01883">
    <property type="entry name" value="FeS_assembly_P"/>
    <property type="match status" value="1"/>
</dbReference>
<dbReference type="EMBL" id="CCYA01000254">
    <property type="protein sequence ID" value="CEH17127.1"/>
    <property type="molecule type" value="Genomic_DNA"/>
</dbReference>
<comment type="similarity">
    <text evidence="1">Belongs to the MIP18 family.</text>
</comment>
<sequence length="259" mass="27887">MADKENANPIIHAPSGSTQRRNEGKKDGYLLGSISLAGGNEWWRDPAVHDTSSGGLGRGFADGSDELEDGLAGPNAFGGAALAEERQGIDALEVFDLIRSVSDPEHPLTLEQLAVVQAQHIKVDEGDPKTGRLPTVLLEFTPTIPHCSMATLIGLALRVRLLRALPPRYKVDIQVRPGTHQSERAINKQLNDKERVAAALENNSLLSVERVAAALENNSLLSVVGDCLSTARRRGLDEAEALREAEKRARELGLDIAVC</sequence>
<dbReference type="Gene3D" id="3.30.300.130">
    <property type="entry name" value="Fe-S cluster assembly (FSCA)"/>
    <property type="match status" value="1"/>
</dbReference>
<evidence type="ECO:0000313" key="5">
    <source>
        <dbReference type="EMBL" id="CEH17127.1"/>
    </source>
</evidence>
<keyword evidence="6" id="KW-1185">Reference proteome</keyword>
<dbReference type="SUPFAM" id="SSF117916">
    <property type="entry name" value="Fe-S cluster assembly (FSCA) domain-like"/>
    <property type="match status" value="1"/>
</dbReference>
<organism evidence="5 6">
    <name type="scientific">Ceraceosorus bombacis</name>
    <dbReference type="NCBI Taxonomy" id="401625"/>
    <lineage>
        <taxon>Eukaryota</taxon>
        <taxon>Fungi</taxon>
        <taxon>Dikarya</taxon>
        <taxon>Basidiomycota</taxon>
        <taxon>Ustilaginomycotina</taxon>
        <taxon>Exobasidiomycetes</taxon>
        <taxon>Ceraceosorales</taxon>
        <taxon>Ceraceosoraceae</taxon>
        <taxon>Ceraceosorus</taxon>
    </lineage>
</organism>
<dbReference type="InterPro" id="IPR034904">
    <property type="entry name" value="FSCA_dom_sf"/>
</dbReference>
<keyword evidence="2" id="KW-0159">Chromosome partition</keyword>
<dbReference type="PANTHER" id="PTHR12377:SF0">
    <property type="entry name" value="CYTOSOLIC IRON-SULFUR ASSEMBLY COMPONENT 2B"/>
    <property type="match status" value="1"/>
</dbReference>
<dbReference type="OrthoDB" id="2746at2759"/>
<dbReference type="InterPro" id="IPR039796">
    <property type="entry name" value="MIP18"/>
</dbReference>
<dbReference type="GO" id="GO:1990229">
    <property type="term" value="C:iron-sulfur cluster assembly complex"/>
    <property type="evidence" value="ECO:0007669"/>
    <property type="project" value="UniProtKB-ARBA"/>
</dbReference>
<dbReference type="AlphaFoldDB" id="A0A0P1BM57"/>
<evidence type="ECO:0000256" key="3">
    <source>
        <dbReference type="SAM" id="MobiDB-lite"/>
    </source>
</evidence>
<dbReference type="FunFam" id="3.30.300.130:FF:000005">
    <property type="entry name" value="Mitotic spindle-associated mmxd complex subunit"/>
    <property type="match status" value="1"/>
</dbReference>
<reference evidence="5 6" key="1">
    <citation type="submission" date="2014-09" db="EMBL/GenBank/DDBJ databases">
        <authorList>
            <person name="Magalhaes I.L.F."/>
            <person name="Oliveira U."/>
            <person name="Santos F.R."/>
            <person name="Vidigal T.H.D.A."/>
            <person name="Brescovit A.D."/>
            <person name="Santos A.J."/>
        </authorList>
    </citation>
    <scope>NUCLEOTIDE SEQUENCE [LARGE SCALE GENOMIC DNA]</scope>
</reference>
<dbReference type="GO" id="GO:0007059">
    <property type="term" value="P:chromosome segregation"/>
    <property type="evidence" value="ECO:0007669"/>
    <property type="project" value="UniProtKB-KW"/>
</dbReference>
<protein>
    <submittedName>
        <fullName evidence="5">Uncharacterized conserved protein</fullName>
    </submittedName>
</protein>
<name>A0A0P1BM57_9BASI</name>
<dbReference type="Gene3D" id="6.10.250.1280">
    <property type="match status" value="2"/>
</dbReference>
<evidence type="ECO:0000256" key="1">
    <source>
        <dbReference type="ARBA" id="ARBA00010381"/>
    </source>
</evidence>
<evidence type="ECO:0000256" key="2">
    <source>
        <dbReference type="ARBA" id="ARBA00022829"/>
    </source>
</evidence>
<dbReference type="STRING" id="401625.A0A0P1BM57"/>